<proteinExistence type="predicted"/>
<dbReference type="Proteomes" id="UP000008631">
    <property type="component" value="Chromosome"/>
</dbReference>
<protein>
    <submittedName>
        <fullName evidence="2">Uncharacterized protein</fullName>
    </submittedName>
</protein>
<name>E8QYE6_ISOPI</name>
<dbReference type="InParanoid" id="E8QYE6"/>
<sequence>MSESETDANESAASSLPRAAMRFDRLGRARRPGQERGLIPRHPVLPEDWESRSLRVAMPRSQWLRLEQFVARLRRDARELELSQPRALGRALTELLDRADAPEADPLSGPNSRAPSEPVLSLGTAPGVSSDSLADWLDWEHRKFLRLRRARFSV</sequence>
<reference key="1">
    <citation type="submission" date="2010-11" db="EMBL/GenBank/DDBJ databases">
        <title>The complete sequence of chromosome of Isophaera pallida ATCC 43644.</title>
        <authorList>
            <consortium name="US DOE Joint Genome Institute (JGI-PGF)"/>
            <person name="Lucas S."/>
            <person name="Copeland A."/>
            <person name="Lapidus A."/>
            <person name="Bruce D."/>
            <person name="Goodwin L."/>
            <person name="Pitluck S."/>
            <person name="Kyrpides N."/>
            <person name="Mavromatis K."/>
            <person name="Pagani I."/>
            <person name="Ivanova N."/>
            <person name="Saunders E."/>
            <person name="Brettin T."/>
            <person name="Detter J.C."/>
            <person name="Han C."/>
            <person name="Tapia R."/>
            <person name="Land M."/>
            <person name="Hauser L."/>
            <person name="Markowitz V."/>
            <person name="Cheng J.-F."/>
            <person name="Hugenholtz P."/>
            <person name="Woyke T."/>
            <person name="Wu D."/>
            <person name="Eisen J.A."/>
        </authorList>
    </citation>
    <scope>NUCLEOTIDE SEQUENCE</scope>
    <source>
        <strain>ATCC 43644</strain>
    </source>
</reference>
<dbReference type="HOGENOM" id="CLU_1701894_0_0_0"/>
<accession>E8QYE6</accession>
<feature type="region of interest" description="Disordered" evidence="1">
    <location>
        <begin position="1"/>
        <end position="41"/>
    </location>
</feature>
<dbReference type="AlphaFoldDB" id="E8QYE6"/>
<evidence type="ECO:0000256" key="1">
    <source>
        <dbReference type="SAM" id="MobiDB-lite"/>
    </source>
</evidence>
<dbReference type="RefSeq" id="WP_013565429.1">
    <property type="nucleotide sequence ID" value="NC_014962.1"/>
</dbReference>
<keyword evidence="3" id="KW-1185">Reference proteome</keyword>
<feature type="region of interest" description="Disordered" evidence="1">
    <location>
        <begin position="99"/>
        <end position="125"/>
    </location>
</feature>
<dbReference type="eggNOG" id="ENOG5034CCQ">
    <property type="taxonomic scope" value="Bacteria"/>
</dbReference>
<dbReference type="EMBL" id="CP002353">
    <property type="protein sequence ID" value="ADV63141.1"/>
    <property type="molecule type" value="Genomic_DNA"/>
</dbReference>
<dbReference type="STRING" id="575540.Isop_2570"/>
<evidence type="ECO:0000313" key="3">
    <source>
        <dbReference type="Proteomes" id="UP000008631"/>
    </source>
</evidence>
<dbReference type="KEGG" id="ipa:Isop_2570"/>
<reference evidence="2 3" key="2">
    <citation type="journal article" date="2011" name="Stand. Genomic Sci.">
        <title>Complete genome sequence of Isosphaera pallida type strain (IS1B).</title>
        <authorList>
            <consortium name="US DOE Joint Genome Institute (JGI-PGF)"/>
            <person name="Goker M."/>
            <person name="Cleland D."/>
            <person name="Saunders E."/>
            <person name="Lapidus A."/>
            <person name="Nolan M."/>
            <person name="Lucas S."/>
            <person name="Hammon N."/>
            <person name="Deshpande S."/>
            <person name="Cheng J.F."/>
            <person name="Tapia R."/>
            <person name="Han C."/>
            <person name="Goodwin L."/>
            <person name="Pitluck S."/>
            <person name="Liolios K."/>
            <person name="Pagani I."/>
            <person name="Ivanova N."/>
            <person name="Mavromatis K."/>
            <person name="Pati A."/>
            <person name="Chen A."/>
            <person name="Palaniappan K."/>
            <person name="Land M."/>
            <person name="Hauser L."/>
            <person name="Chang Y.J."/>
            <person name="Jeffries C.D."/>
            <person name="Detter J.C."/>
            <person name="Beck B."/>
            <person name="Woyke T."/>
            <person name="Bristow J."/>
            <person name="Eisen J.A."/>
            <person name="Markowitz V."/>
            <person name="Hugenholtz P."/>
            <person name="Kyrpides N.C."/>
            <person name="Klenk H.P."/>
        </authorList>
    </citation>
    <scope>NUCLEOTIDE SEQUENCE [LARGE SCALE GENOMIC DNA]</scope>
    <source>
        <strain evidence="3">ATCC 43644 / DSM 9630 / IS1B</strain>
    </source>
</reference>
<organism evidence="2 3">
    <name type="scientific">Isosphaera pallida (strain ATCC 43644 / DSM 9630 / IS1B)</name>
    <dbReference type="NCBI Taxonomy" id="575540"/>
    <lineage>
        <taxon>Bacteria</taxon>
        <taxon>Pseudomonadati</taxon>
        <taxon>Planctomycetota</taxon>
        <taxon>Planctomycetia</taxon>
        <taxon>Isosphaerales</taxon>
        <taxon>Isosphaeraceae</taxon>
        <taxon>Isosphaera</taxon>
    </lineage>
</organism>
<dbReference type="OrthoDB" id="286479at2"/>
<evidence type="ECO:0000313" key="2">
    <source>
        <dbReference type="EMBL" id="ADV63141.1"/>
    </source>
</evidence>
<gene>
    <name evidence="2" type="ordered locus">Isop_2570</name>
</gene>